<evidence type="ECO:0000313" key="12">
    <source>
        <dbReference type="EMBL" id="KAA2234876.1"/>
    </source>
</evidence>
<keyword evidence="6" id="KW-0812">Transmembrane</keyword>
<dbReference type="InterPro" id="IPR058781">
    <property type="entry name" value="HH_AprE-like"/>
</dbReference>
<dbReference type="InterPro" id="IPR010129">
    <property type="entry name" value="T1SS_HlyD"/>
</dbReference>
<evidence type="ECO:0000256" key="1">
    <source>
        <dbReference type="ARBA" id="ARBA00004377"/>
    </source>
</evidence>
<dbReference type="AlphaFoldDB" id="A0A5B2V7S6"/>
<evidence type="ECO:0000259" key="11">
    <source>
        <dbReference type="Pfam" id="PF26002"/>
    </source>
</evidence>
<dbReference type="Gene3D" id="2.40.50.100">
    <property type="match status" value="1"/>
</dbReference>
<organism evidence="12 13">
    <name type="scientific">Salinarimonas soli</name>
    <dbReference type="NCBI Taxonomy" id="1638099"/>
    <lineage>
        <taxon>Bacteria</taxon>
        <taxon>Pseudomonadati</taxon>
        <taxon>Pseudomonadota</taxon>
        <taxon>Alphaproteobacteria</taxon>
        <taxon>Hyphomicrobiales</taxon>
        <taxon>Salinarimonadaceae</taxon>
        <taxon>Salinarimonas</taxon>
    </lineage>
</organism>
<evidence type="ECO:0000256" key="7">
    <source>
        <dbReference type="ARBA" id="ARBA00022989"/>
    </source>
</evidence>
<dbReference type="GO" id="GO:0005886">
    <property type="term" value="C:plasma membrane"/>
    <property type="evidence" value="ECO:0007669"/>
    <property type="project" value="UniProtKB-SubCell"/>
</dbReference>
<keyword evidence="13" id="KW-1185">Reference proteome</keyword>
<dbReference type="Proteomes" id="UP000323142">
    <property type="component" value="Unassembled WGS sequence"/>
</dbReference>
<dbReference type="Gene3D" id="2.40.30.170">
    <property type="match status" value="1"/>
</dbReference>
<evidence type="ECO:0000313" key="13">
    <source>
        <dbReference type="Proteomes" id="UP000323142"/>
    </source>
</evidence>
<keyword evidence="7" id="KW-1133">Transmembrane helix</keyword>
<keyword evidence="8" id="KW-0472">Membrane</keyword>
<dbReference type="Pfam" id="PF25994">
    <property type="entry name" value="HH_AprE"/>
    <property type="match status" value="1"/>
</dbReference>
<evidence type="ECO:0000256" key="2">
    <source>
        <dbReference type="ARBA" id="ARBA00009477"/>
    </source>
</evidence>
<evidence type="ECO:0000256" key="3">
    <source>
        <dbReference type="ARBA" id="ARBA00022448"/>
    </source>
</evidence>
<accession>A0A5B2V7S6</accession>
<dbReference type="InterPro" id="IPR050739">
    <property type="entry name" value="MFP"/>
</dbReference>
<sequence length="435" mass="47181">MRNPALDPDRSLRRHLLAGLTTLLVLGGGMGGWAATAEIASAVVAPGAVVVDSYVKKVQHPTGGVVGEIRVRDGDRVTAGDVVVRLDETVTRANLAVITKGLDELAARRGRLEAERDGLAAIKVRPELAARAAEPEIAELIQGEGRLFGLRREARAGLQGQLRQRVEQLREQIGGQELQANAKGEEIRLIQEELKGVEGLYAKNLVPLTRVTALKREETRLKGEQGQLIAGVAQAKGKISETELQILQVDQDLRSEVARELRDIQGKSAELAEKRIAAEDQLRRIDIRAPQDGVVHQLAVHTVGGVISPADALMLIVPQADEMAIEVKVAPQDIDQLRIGQDAMLRLSAFNQRTTPEIRGRVSRVAADLIQDQKTGVSYYTARVATSPEELARLKGLTLVPGMPVEAFIQTGERTALSYLAKPLSDQMSRAFKGD</sequence>
<evidence type="ECO:0000256" key="8">
    <source>
        <dbReference type="ARBA" id="ARBA00023136"/>
    </source>
</evidence>
<dbReference type="PANTHER" id="PTHR30386">
    <property type="entry name" value="MEMBRANE FUSION SUBUNIT OF EMRAB-TOLC MULTIDRUG EFFLUX PUMP"/>
    <property type="match status" value="1"/>
</dbReference>
<gene>
    <name evidence="12" type="ORF">F0L46_22535</name>
</gene>
<dbReference type="Pfam" id="PF26002">
    <property type="entry name" value="Beta-barrel_AprE"/>
    <property type="match status" value="1"/>
</dbReference>
<keyword evidence="5 9" id="KW-0997">Cell inner membrane</keyword>
<reference evidence="12 13" key="1">
    <citation type="submission" date="2019-09" db="EMBL/GenBank/DDBJ databases">
        <title>Salinarimonas rosea gen. nov., sp. nov., a new member of the a-2 subgroup of the Proteobacteria.</title>
        <authorList>
            <person name="Liu J."/>
        </authorList>
    </citation>
    <scope>NUCLEOTIDE SEQUENCE [LARGE SCALE GENOMIC DNA]</scope>
    <source>
        <strain evidence="12 13">BN140002</strain>
    </source>
</reference>
<dbReference type="PRINTS" id="PR01490">
    <property type="entry name" value="RTXTOXIND"/>
</dbReference>
<feature type="domain" description="AprE-like beta-barrel" evidence="11">
    <location>
        <begin position="324"/>
        <end position="412"/>
    </location>
</feature>
<comment type="subcellular location">
    <subcellularLocation>
        <location evidence="1 9">Cell inner membrane</location>
        <topology evidence="1 9">Single-pass membrane protein</topology>
    </subcellularLocation>
</comment>
<evidence type="ECO:0000256" key="6">
    <source>
        <dbReference type="ARBA" id="ARBA00022692"/>
    </source>
</evidence>
<evidence type="ECO:0000256" key="4">
    <source>
        <dbReference type="ARBA" id="ARBA00022475"/>
    </source>
</evidence>
<evidence type="ECO:0000256" key="5">
    <source>
        <dbReference type="ARBA" id="ARBA00022519"/>
    </source>
</evidence>
<dbReference type="OrthoDB" id="9810980at2"/>
<reference evidence="12 13" key="2">
    <citation type="submission" date="2019-09" db="EMBL/GenBank/DDBJ databases">
        <authorList>
            <person name="Jin C."/>
        </authorList>
    </citation>
    <scope>NUCLEOTIDE SEQUENCE [LARGE SCALE GENOMIC DNA]</scope>
    <source>
        <strain evidence="12 13">BN140002</strain>
    </source>
</reference>
<protein>
    <recommendedName>
        <fullName evidence="9">Membrane fusion protein (MFP) family protein</fullName>
    </recommendedName>
</protein>
<dbReference type="EMBL" id="VUOA01000041">
    <property type="protein sequence ID" value="KAA2234876.1"/>
    <property type="molecule type" value="Genomic_DNA"/>
</dbReference>
<keyword evidence="3 9" id="KW-0813">Transport</keyword>
<dbReference type="GO" id="GO:0015031">
    <property type="term" value="P:protein transport"/>
    <property type="evidence" value="ECO:0007669"/>
    <property type="project" value="InterPro"/>
</dbReference>
<proteinExistence type="inferred from homology"/>
<evidence type="ECO:0000256" key="9">
    <source>
        <dbReference type="RuleBase" id="RU365093"/>
    </source>
</evidence>
<feature type="domain" description="AprE-like long alpha-helical hairpin" evidence="10">
    <location>
        <begin position="92"/>
        <end position="281"/>
    </location>
</feature>
<comment type="similarity">
    <text evidence="2 9">Belongs to the membrane fusion protein (MFP) (TC 8.A.1) family.</text>
</comment>
<dbReference type="NCBIfam" id="TIGR01843">
    <property type="entry name" value="type_I_hlyD"/>
    <property type="match status" value="1"/>
</dbReference>
<comment type="caution">
    <text evidence="12">The sequence shown here is derived from an EMBL/GenBank/DDBJ whole genome shotgun (WGS) entry which is preliminary data.</text>
</comment>
<keyword evidence="4 9" id="KW-1003">Cell membrane</keyword>
<name>A0A5B2V7S6_9HYPH</name>
<evidence type="ECO:0000259" key="10">
    <source>
        <dbReference type="Pfam" id="PF25994"/>
    </source>
</evidence>
<dbReference type="InterPro" id="IPR058982">
    <property type="entry name" value="Beta-barrel_AprE"/>
</dbReference>
<dbReference type="RefSeq" id="WP_149821859.1">
    <property type="nucleotide sequence ID" value="NZ_VUOA01000041.1"/>
</dbReference>
<dbReference type="PANTHER" id="PTHR30386:SF17">
    <property type="entry name" value="ALKALINE PROTEASE SECRETION PROTEIN APRE"/>
    <property type="match status" value="1"/>
</dbReference>